<protein>
    <submittedName>
        <fullName evidence="1">Uncharacterized protein</fullName>
    </submittedName>
</protein>
<evidence type="ECO:0000313" key="2">
    <source>
        <dbReference type="Proteomes" id="UP001186974"/>
    </source>
</evidence>
<comment type="caution">
    <text evidence="1">The sequence shown here is derived from an EMBL/GenBank/DDBJ whole genome shotgun (WGS) entry which is preliminary data.</text>
</comment>
<feature type="non-terminal residue" evidence="1">
    <location>
        <position position="202"/>
    </location>
</feature>
<evidence type="ECO:0000313" key="1">
    <source>
        <dbReference type="EMBL" id="KAK3073778.1"/>
    </source>
</evidence>
<keyword evidence="2" id="KW-1185">Reference proteome</keyword>
<reference evidence="1" key="1">
    <citation type="submission" date="2024-09" db="EMBL/GenBank/DDBJ databases">
        <title>Black Yeasts Isolated from many extreme environments.</title>
        <authorList>
            <person name="Coleine C."/>
            <person name="Stajich J.E."/>
            <person name="Selbmann L."/>
        </authorList>
    </citation>
    <scope>NUCLEOTIDE SEQUENCE</scope>
    <source>
        <strain evidence="1">CCFEE 5737</strain>
    </source>
</reference>
<dbReference type="EMBL" id="JAWDJW010004589">
    <property type="protein sequence ID" value="KAK3073778.1"/>
    <property type="molecule type" value="Genomic_DNA"/>
</dbReference>
<gene>
    <name evidence="1" type="ORF">LTS18_014369</name>
</gene>
<name>A0ACC3DH14_9PEZI</name>
<sequence length="202" mass="22190">MLGKEDTGNEPPERVRTSGSNRESHFNEQRASIGSAYSSNRDSIRQSSQHSRPTSFDPSRYAAAGPSNNFANLAEIEDTEPAVPDDAPREDKGKSAELKTKHQHRLSAKSYASNAGAENRLSAPSGASLSKRSSGASAAERDYQRILARRSQQPSDKGAGASQGFSGLDEVRDPAPVQDWQEKGTSRRIYPEDERQEKRRSW</sequence>
<proteinExistence type="predicted"/>
<accession>A0ACC3DH14</accession>
<organism evidence="1 2">
    <name type="scientific">Coniosporium uncinatum</name>
    <dbReference type="NCBI Taxonomy" id="93489"/>
    <lineage>
        <taxon>Eukaryota</taxon>
        <taxon>Fungi</taxon>
        <taxon>Dikarya</taxon>
        <taxon>Ascomycota</taxon>
        <taxon>Pezizomycotina</taxon>
        <taxon>Dothideomycetes</taxon>
        <taxon>Dothideomycetes incertae sedis</taxon>
        <taxon>Coniosporium</taxon>
    </lineage>
</organism>
<dbReference type="Proteomes" id="UP001186974">
    <property type="component" value="Unassembled WGS sequence"/>
</dbReference>